<dbReference type="PROSITE" id="PS50222">
    <property type="entry name" value="EF_HAND_2"/>
    <property type="match status" value="3"/>
</dbReference>
<keyword evidence="3" id="KW-0106">Calcium</keyword>
<keyword evidence="6" id="KW-1185">Reference proteome</keyword>
<dbReference type="CDD" id="cd00051">
    <property type="entry name" value="EFh"/>
    <property type="match status" value="1"/>
</dbReference>
<proteinExistence type="predicted"/>
<dbReference type="PANTHER" id="PTHR34524">
    <property type="entry name" value="CALCYPHOSIN"/>
    <property type="match status" value="1"/>
</dbReference>
<name>A0AAN8WUY7_HALRR</name>
<accession>A0AAN8WUY7</accession>
<reference evidence="5 6" key="1">
    <citation type="submission" date="2023-11" db="EMBL/GenBank/DDBJ databases">
        <title>Halocaridina rubra genome assembly.</title>
        <authorList>
            <person name="Smith C."/>
        </authorList>
    </citation>
    <scope>NUCLEOTIDE SEQUENCE [LARGE SCALE GENOMIC DNA]</scope>
    <source>
        <strain evidence="5">EP-1</strain>
        <tissue evidence="5">Whole</tissue>
    </source>
</reference>
<gene>
    <name evidence="5" type="ORF">SK128_001996</name>
</gene>
<dbReference type="Gene3D" id="1.10.238.10">
    <property type="entry name" value="EF-hand"/>
    <property type="match status" value="2"/>
</dbReference>
<protein>
    <recommendedName>
        <fullName evidence="4">EF-hand domain-containing protein</fullName>
    </recommendedName>
</protein>
<feature type="domain" description="EF-hand" evidence="4">
    <location>
        <begin position="70"/>
        <end position="105"/>
    </location>
</feature>
<evidence type="ECO:0000256" key="2">
    <source>
        <dbReference type="ARBA" id="ARBA00022737"/>
    </source>
</evidence>
<keyword evidence="2" id="KW-0677">Repeat</keyword>
<dbReference type="InterPro" id="IPR011992">
    <property type="entry name" value="EF-hand-dom_pair"/>
</dbReference>
<feature type="domain" description="EF-hand" evidence="4">
    <location>
        <begin position="34"/>
        <end position="69"/>
    </location>
</feature>
<organism evidence="5 6">
    <name type="scientific">Halocaridina rubra</name>
    <name type="common">Hawaiian red shrimp</name>
    <dbReference type="NCBI Taxonomy" id="373956"/>
    <lineage>
        <taxon>Eukaryota</taxon>
        <taxon>Metazoa</taxon>
        <taxon>Ecdysozoa</taxon>
        <taxon>Arthropoda</taxon>
        <taxon>Crustacea</taxon>
        <taxon>Multicrustacea</taxon>
        <taxon>Malacostraca</taxon>
        <taxon>Eumalacostraca</taxon>
        <taxon>Eucarida</taxon>
        <taxon>Decapoda</taxon>
        <taxon>Pleocyemata</taxon>
        <taxon>Caridea</taxon>
        <taxon>Atyoidea</taxon>
        <taxon>Atyidae</taxon>
        <taxon>Halocaridina</taxon>
    </lineage>
</organism>
<evidence type="ECO:0000259" key="4">
    <source>
        <dbReference type="PROSITE" id="PS50222"/>
    </source>
</evidence>
<evidence type="ECO:0000256" key="1">
    <source>
        <dbReference type="ARBA" id="ARBA00022723"/>
    </source>
</evidence>
<keyword evidence="1" id="KW-0479">Metal-binding</keyword>
<feature type="domain" description="EF-hand" evidence="4">
    <location>
        <begin position="106"/>
        <end position="141"/>
    </location>
</feature>
<dbReference type="SMART" id="SM00054">
    <property type="entry name" value="EFh"/>
    <property type="match status" value="3"/>
</dbReference>
<sequence length="203" mass="22854">MAEAKLKEDAKAKLTESADPIEKLRNFCLSQGYSGILSLGKLFRRLDKDRSWTLSRDELARGVTQFGLKLSDDDITKLFKAFEKDGQDGINYEEFLDALRPEMNSSRKAAVEAAFKHIDKTGDGTVSLEDLKGVYHAKDHPKVVKGEATEDEILKKFLNIFETGSSVDGKVTKKEFFDYYSTLSKAIDNDEYFASVVKMSWGL</sequence>
<dbReference type="InterPro" id="IPR002048">
    <property type="entry name" value="EF_hand_dom"/>
</dbReference>
<evidence type="ECO:0000313" key="6">
    <source>
        <dbReference type="Proteomes" id="UP001381693"/>
    </source>
</evidence>
<dbReference type="AlphaFoldDB" id="A0AAN8WUY7"/>
<evidence type="ECO:0000256" key="3">
    <source>
        <dbReference type="ARBA" id="ARBA00022837"/>
    </source>
</evidence>
<dbReference type="PANTHER" id="PTHR34524:SF6">
    <property type="entry name" value="CALCYPHOSINE LIKE"/>
    <property type="match status" value="1"/>
</dbReference>
<dbReference type="Pfam" id="PF13202">
    <property type="entry name" value="EF-hand_5"/>
    <property type="match status" value="1"/>
</dbReference>
<dbReference type="Pfam" id="PF13499">
    <property type="entry name" value="EF-hand_7"/>
    <property type="match status" value="1"/>
</dbReference>
<comment type="caution">
    <text evidence="5">The sequence shown here is derived from an EMBL/GenBank/DDBJ whole genome shotgun (WGS) entry which is preliminary data.</text>
</comment>
<dbReference type="InterPro" id="IPR051581">
    <property type="entry name" value="Ca-bind"/>
</dbReference>
<dbReference type="EMBL" id="JAXCGZ010016992">
    <property type="protein sequence ID" value="KAK7069238.1"/>
    <property type="molecule type" value="Genomic_DNA"/>
</dbReference>
<dbReference type="Proteomes" id="UP001381693">
    <property type="component" value="Unassembled WGS sequence"/>
</dbReference>
<dbReference type="GO" id="GO:0005509">
    <property type="term" value="F:calcium ion binding"/>
    <property type="evidence" value="ECO:0007669"/>
    <property type="project" value="InterPro"/>
</dbReference>
<dbReference type="SUPFAM" id="SSF47473">
    <property type="entry name" value="EF-hand"/>
    <property type="match status" value="1"/>
</dbReference>
<evidence type="ECO:0000313" key="5">
    <source>
        <dbReference type="EMBL" id="KAK7069238.1"/>
    </source>
</evidence>